<evidence type="ECO:0000313" key="1">
    <source>
        <dbReference type="EMBL" id="AOJ02013.1"/>
    </source>
</evidence>
<keyword evidence="2" id="KW-1185">Reference proteome</keyword>
<protein>
    <submittedName>
        <fullName evidence="1">Uncharacterized protein</fullName>
    </submittedName>
</protein>
<name>A0A1B4FE90_9BURK</name>
<organism evidence="1 2">
    <name type="scientific">Burkholderia mayonis</name>
    <dbReference type="NCBI Taxonomy" id="1385591"/>
    <lineage>
        <taxon>Bacteria</taxon>
        <taxon>Pseudomonadati</taxon>
        <taxon>Pseudomonadota</taxon>
        <taxon>Betaproteobacteria</taxon>
        <taxon>Burkholderiales</taxon>
        <taxon>Burkholderiaceae</taxon>
        <taxon>Burkholderia</taxon>
        <taxon>pseudomallei group</taxon>
    </lineage>
</organism>
<dbReference type="EMBL" id="CP013386">
    <property type="protein sequence ID" value="AOJ02013.1"/>
    <property type="molecule type" value="Genomic_DNA"/>
</dbReference>
<evidence type="ECO:0000313" key="2">
    <source>
        <dbReference type="Proteomes" id="UP000062519"/>
    </source>
</evidence>
<proteinExistence type="predicted"/>
<sequence length="74" mass="8287">MPASCKSNNTVSASPPFRISRPGLFRFDELLEDDRNQLRPTFAALHGSHAMRIPDTIVARIRHLDATLPKTTET</sequence>
<reference evidence="1 2" key="1">
    <citation type="submission" date="2015-12" db="EMBL/GenBank/DDBJ databases">
        <title>Diversity of Burkholderia near neighbor genomes.</title>
        <authorList>
            <person name="Sahl J."/>
            <person name="Wagner D."/>
            <person name="Keim P."/>
        </authorList>
    </citation>
    <scope>NUCLEOTIDE SEQUENCE [LARGE SCALE GENOMIC DNA]</scope>
    <source>
        <strain evidence="1 2">BDU6</strain>
    </source>
</reference>
<dbReference type="Proteomes" id="UP000062519">
    <property type="component" value="Chromosome 1"/>
</dbReference>
<dbReference type="AlphaFoldDB" id="A0A1B4FE90"/>
<gene>
    <name evidence="1" type="ORF">WS70_09385</name>
</gene>
<accession>A0A1B4FE90</accession>
<dbReference type="KEGG" id="buu:WS70_09385"/>